<sequence length="707" mass="79510">MGYACYYSVEKLSSSSLLSKNLKVRIYKTVILPVVLYGCETWTLTLREEHRLRVFENKVLRKIFGAKRDEVTGEWRKLHNTELHTLYSSPDIIRNIKSRRLRWTGHVARMGESRNAYRVLVGRPKGKRPLGRPRRRWEDNIKMDLREVGYDDRDWIDLAQDRDLWRAYVRAAMNSRVPKATTEEAGVAEFVKSEPTVVSLISVSSGRSLQLQATSSESVLDRSCTEAGVVPHPDDCTQFLICAEDNGTFYLAETVPCPEGYSFSKEDKTCVRSKQQYQHDAPRYCDTDEEKAEIKPERIERLLSSLNQTTETSENRNCQSLENRSEPILGYRNLLTKIDGSVSVTHRPAVLTLQCKPLPVRTARATMPTGQCKMSGPYCEDCNHMVVCSRMEGKGLVSVANVTCSDIDEDMSCSKASCNTDPQVCEGSDKQGSFLCLTPGFFPDPSDCKRFHMCDKNLIHYSMDCDEQYNVKTESCTAVDPDQKDKTQAAGTQEKTPTCTPLANPCTATNNAPLSLPGRSNYYVICLPKKPKNGKMYYVITVLKCPDPLTFNDKTQSCEFSCTEKRGRFLDPDNNCNSYIECVAGTTGAGTKKTCPEGYGFDPDRKACLPESMVPNCRKPKPTEETTTPVVTTTTPTTTSTVGSVGPVTPQQQGLQCTSEGAMPDYSDCTKYIMCLKYGAYFTMKRRQCHWFTYFDPKAGYCRFGFC</sequence>
<protein>
    <recommendedName>
        <fullName evidence="7">Chitin-binding type-2 domain-containing protein</fullName>
    </recommendedName>
</protein>
<gene>
    <name evidence="8" type="ORF">ANN_14384</name>
</gene>
<feature type="domain" description="Chitin-binding type-2" evidence="7">
    <location>
        <begin position="559"/>
        <end position="619"/>
    </location>
</feature>
<keyword evidence="2" id="KW-0732">Signal</keyword>
<evidence type="ECO:0000256" key="1">
    <source>
        <dbReference type="ARBA" id="ARBA00022669"/>
    </source>
</evidence>
<feature type="domain" description="Chitin-binding type-2" evidence="7">
    <location>
        <begin position="221"/>
        <end position="287"/>
    </location>
</feature>
<organism evidence="8 9">
    <name type="scientific">Periplaneta americana</name>
    <name type="common">American cockroach</name>
    <name type="synonym">Blatta americana</name>
    <dbReference type="NCBI Taxonomy" id="6978"/>
    <lineage>
        <taxon>Eukaryota</taxon>
        <taxon>Metazoa</taxon>
        <taxon>Ecdysozoa</taxon>
        <taxon>Arthropoda</taxon>
        <taxon>Hexapoda</taxon>
        <taxon>Insecta</taxon>
        <taxon>Pterygota</taxon>
        <taxon>Neoptera</taxon>
        <taxon>Polyneoptera</taxon>
        <taxon>Dictyoptera</taxon>
        <taxon>Blattodea</taxon>
        <taxon>Blattoidea</taxon>
        <taxon>Blattidae</taxon>
        <taxon>Blattinae</taxon>
        <taxon>Periplaneta</taxon>
    </lineage>
</organism>
<feature type="region of interest" description="Disordered" evidence="6">
    <location>
        <begin position="619"/>
        <end position="645"/>
    </location>
</feature>
<dbReference type="Gene3D" id="2.170.140.10">
    <property type="entry name" value="Chitin binding domain"/>
    <property type="match status" value="3"/>
</dbReference>
<name>A0ABQ8SX89_PERAM</name>
<comment type="caution">
    <text evidence="8">The sequence shown here is derived from an EMBL/GenBank/DDBJ whole genome shotgun (WGS) entry which is preliminary data.</text>
</comment>
<dbReference type="PROSITE" id="PS50940">
    <property type="entry name" value="CHIT_BIND_II"/>
    <property type="match status" value="3"/>
</dbReference>
<dbReference type="SMART" id="SM00494">
    <property type="entry name" value="ChtBD2"/>
    <property type="match status" value="5"/>
</dbReference>
<dbReference type="PANTHER" id="PTHR23301:SF106">
    <property type="entry name" value="CHITIN-BINDING TYPE-2 DOMAIN-CONTAINING PROTEIN-RELATED"/>
    <property type="match status" value="1"/>
</dbReference>
<feature type="compositionally biased region" description="Low complexity" evidence="6">
    <location>
        <begin position="625"/>
        <end position="645"/>
    </location>
</feature>
<evidence type="ECO:0000313" key="9">
    <source>
        <dbReference type="Proteomes" id="UP001148838"/>
    </source>
</evidence>
<keyword evidence="4" id="KW-1015">Disulfide bond</keyword>
<keyword evidence="3" id="KW-0677">Repeat</keyword>
<evidence type="ECO:0000259" key="7">
    <source>
        <dbReference type="PROSITE" id="PS50940"/>
    </source>
</evidence>
<dbReference type="Pfam" id="PF01607">
    <property type="entry name" value="CBM_14"/>
    <property type="match status" value="3"/>
</dbReference>
<dbReference type="InterPro" id="IPR036508">
    <property type="entry name" value="Chitin-bd_dom_sf"/>
</dbReference>
<evidence type="ECO:0000256" key="3">
    <source>
        <dbReference type="ARBA" id="ARBA00022737"/>
    </source>
</evidence>
<evidence type="ECO:0000256" key="2">
    <source>
        <dbReference type="ARBA" id="ARBA00022729"/>
    </source>
</evidence>
<evidence type="ECO:0000313" key="8">
    <source>
        <dbReference type="EMBL" id="KAJ4438439.1"/>
    </source>
</evidence>
<keyword evidence="5" id="KW-0325">Glycoprotein</keyword>
<evidence type="ECO:0000256" key="6">
    <source>
        <dbReference type="SAM" id="MobiDB-lite"/>
    </source>
</evidence>
<evidence type="ECO:0000256" key="5">
    <source>
        <dbReference type="ARBA" id="ARBA00023180"/>
    </source>
</evidence>
<evidence type="ECO:0000256" key="4">
    <source>
        <dbReference type="ARBA" id="ARBA00023157"/>
    </source>
</evidence>
<keyword evidence="1" id="KW-0147">Chitin-binding</keyword>
<dbReference type="SUPFAM" id="SSF57625">
    <property type="entry name" value="Invertebrate chitin-binding proteins"/>
    <property type="match status" value="4"/>
</dbReference>
<dbReference type="InterPro" id="IPR051940">
    <property type="entry name" value="Chitin_bind-dev_reg"/>
</dbReference>
<keyword evidence="9" id="KW-1185">Reference proteome</keyword>
<reference evidence="8 9" key="1">
    <citation type="journal article" date="2022" name="Allergy">
        <title>Genome assembly and annotation of Periplaneta americana reveal a comprehensive cockroach allergen profile.</title>
        <authorList>
            <person name="Wang L."/>
            <person name="Xiong Q."/>
            <person name="Saelim N."/>
            <person name="Wang L."/>
            <person name="Nong W."/>
            <person name="Wan A.T."/>
            <person name="Shi M."/>
            <person name="Liu X."/>
            <person name="Cao Q."/>
            <person name="Hui J.H.L."/>
            <person name="Sookrung N."/>
            <person name="Leung T.F."/>
            <person name="Tungtrongchitr A."/>
            <person name="Tsui S.K.W."/>
        </authorList>
    </citation>
    <scope>NUCLEOTIDE SEQUENCE [LARGE SCALE GENOMIC DNA]</scope>
    <source>
        <strain evidence="8">PWHHKU_190912</strain>
    </source>
</reference>
<proteinExistence type="predicted"/>
<dbReference type="Proteomes" id="UP001148838">
    <property type="component" value="Unassembled WGS sequence"/>
</dbReference>
<feature type="domain" description="Chitin-binding type-2" evidence="7">
    <location>
        <begin position="654"/>
        <end position="702"/>
    </location>
</feature>
<dbReference type="InterPro" id="IPR002557">
    <property type="entry name" value="Chitin-bd_dom"/>
</dbReference>
<dbReference type="EMBL" id="JAJSOF020000019">
    <property type="protein sequence ID" value="KAJ4438439.1"/>
    <property type="molecule type" value="Genomic_DNA"/>
</dbReference>
<accession>A0ABQ8SX89</accession>
<dbReference type="PANTHER" id="PTHR23301">
    <property type="entry name" value="CHITIN BINDING PERITROPHIN-A"/>
    <property type="match status" value="1"/>
</dbReference>